<name>A0A811TZK8_CERCA</name>
<dbReference type="Gene3D" id="2.60.120.620">
    <property type="entry name" value="q2cbj1_9rhob like domain"/>
    <property type="match status" value="1"/>
</dbReference>
<keyword evidence="7" id="KW-0256">Endoplasmic reticulum</keyword>
<keyword evidence="6" id="KW-0479">Metal-binding</keyword>
<dbReference type="GO" id="GO:0031418">
    <property type="term" value="F:L-ascorbic acid binding"/>
    <property type="evidence" value="ECO:0007669"/>
    <property type="project" value="UniProtKB-KW"/>
</dbReference>
<dbReference type="Gene3D" id="1.25.40.10">
    <property type="entry name" value="Tetratricopeptide repeat domain"/>
    <property type="match status" value="1"/>
</dbReference>
<organism evidence="15 16">
    <name type="scientific">Ceratitis capitata</name>
    <name type="common">Mediterranean fruit fly</name>
    <name type="synonym">Tephritis capitata</name>
    <dbReference type="NCBI Taxonomy" id="7213"/>
    <lineage>
        <taxon>Eukaryota</taxon>
        <taxon>Metazoa</taxon>
        <taxon>Ecdysozoa</taxon>
        <taxon>Arthropoda</taxon>
        <taxon>Hexapoda</taxon>
        <taxon>Insecta</taxon>
        <taxon>Pterygota</taxon>
        <taxon>Neoptera</taxon>
        <taxon>Endopterygota</taxon>
        <taxon>Diptera</taxon>
        <taxon>Brachycera</taxon>
        <taxon>Muscomorpha</taxon>
        <taxon>Tephritoidea</taxon>
        <taxon>Tephritidae</taxon>
        <taxon>Ceratitis</taxon>
        <taxon>Ceratitis</taxon>
    </lineage>
</organism>
<evidence type="ECO:0000256" key="9">
    <source>
        <dbReference type="ARBA" id="ARBA00022964"/>
    </source>
</evidence>
<keyword evidence="11" id="KW-0408">Iron</keyword>
<dbReference type="PANTHER" id="PTHR10869">
    <property type="entry name" value="PROLYL 4-HYDROXYLASE ALPHA SUBUNIT"/>
    <property type="match status" value="1"/>
</dbReference>
<keyword evidence="12" id="KW-0325">Glycoprotein</keyword>
<dbReference type="InterPro" id="IPR044862">
    <property type="entry name" value="Pro_4_hyd_alph_FE2OG_OXY"/>
</dbReference>
<dbReference type="PANTHER" id="PTHR10869:SF244">
    <property type="entry name" value="PROLYL 4-HYDROXYLASE SUBUNIT ALPHA-2"/>
    <property type="match status" value="1"/>
</dbReference>
<dbReference type="InterPro" id="IPR013547">
    <property type="entry name" value="P4H_N"/>
</dbReference>
<dbReference type="InterPro" id="IPR011990">
    <property type="entry name" value="TPR-like_helical_dom_sf"/>
</dbReference>
<evidence type="ECO:0000256" key="1">
    <source>
        <dbReference type="ARBA" id="ARBA00001961"/>
    </source>
</evidence>
<dbReference type="GO" id="GO:0004656">
    <property type="term" value="F:procollagen-proline 4-dioxygenase activity"/>
    <property type="evidence" value="ECO:0007669"/>
    <property type="project" value="UniProtKB-EC"/>
</dbReference>
<reference evidence="15" key="1">
    <citation type="submission" date="2020-11" db="EMBL/GenBank/DDBJ databases">
        <authorList>
            <person name="Whitehead M."/>
        </authorList>
    </citation>
    <scope>NUCLEOTIDE SEQUENCE</scope>
    <source>
        <strain evidence="15">EGII</strain>
    </source>
</reference>
<dbReference type="Proteomes" id="UP000606786">
    <property type="component" value="Unassembled WGS sequence"/>
</dbReference>
<feature type="signal peptide" evidence="13">
    <location>
        <begin position="1"/>
        <end position="41"/>
    </location>
</feature>
<evidence type="ECO:0000256" key="5">
    <source>
        <dbReference type="ARBA" id="ARBA00012269"/>
    </source>
</evidence>
<dbReference type="SMART" id="SM00702">
    <property type="entry name" value="P4Hc"/>
    <property type="match status" value="1"/>
</dbReference>
<gene>
    <name evidence="15" type="ORF">CCAP1982_LOCUS1142</name>
</gene>
<keyword evidence="9" id="KW-0223">Dioxygenase</keyword>
<evidence type="ECO:0000256" key="11">
    <source>
        <dbReference type="ARBA" id="ARBA00023004"/>
    </source>
</evidence>
<dbReference type="Pfam" id="PF13640">
    <property type="entry name" value="2OG-FeII_Oxy_3"/>
    <property type="match status" value="1"/>
</dbReference>
<dbReference type="AlphaFoldDB" id="A0A811TZK8"/>
<evidence type="ECO:0000256" key="8">
    <source>
        <dbReference type="ARBA" id="ARBA00022896"/>
    </source>
</evidence>
<keyword evidence="16" id="KW-1185">Reference proteome</keyword>
<evidence type="ECO:0000256" key="3">
    <source>
        <dbReference type="ARBA" id="ARBA00004319"/>
    </source>
</evidence>
<dbReference type="InterPro" id="IPR006620">
    <property type="entry name" value="Pro_4_hyd_alph"/>
</dbReference>
<keyword evidence="8" id="KW-0847">Vitamin C</keyword>
<dbReference type="EC" id="1.14.11.2" evidence="5"/>
<comment type="caution">
    <text evidence="15">The sequence shown here is derived from an EMBL/GenBank/DDBJ whole genome shotgun (WGS) entry which is preliminary data.</text>
</comment>
<evidence type="ECO:0000259" key="14">
    <source>
        <dbReference type="PROSITE" id="PS51471"/>
    </source>
</evidence>
<comment type="subcellular location">
    <subcellularLocation>
        <location evidence="3">Endoplasmic reticulum lumen</location>
    </subcellularLocation>
</comment>
<proteinExistence type="inferred from homology"/>
<accession>A0A811TZK8</accession>
<evidence type="ECO:0000313" key="16">
    <source>
        <dbReference type="Proteomes" id="UP000606786"/>
    </source>
</evidence>
<feature type="chain" id="PRO_5032605984" description="procollagen-proline 4-dioxygenase" evidence="13">
    <location>
        <begin position="42"/>
        <end position="693"/>
    </location>
</feature>
<evidence type="ECO:0000313" key="15">
    <source>
        <dbReference type="EMBL" id="CAD6992274.1"/>
    </source>
</evidence>
<dbReference type="GO" id="GO:0005788">
    <property type="term" value="C:endoplasmic reticulum lumen"/>
    <property type="evidence" value="ECO:0007669"/>
    <property type="project" value="UniProtKB-SubCell"/>
</dbReference>
<dbReference type="InterPro" id="IPR045054">
    <property type="entry name" value="P4HA-like"/>
</dbReference>
<evidence type="ECO:0000256" key="7">
    <source>
        <dbReference type="ARBA" id="ARBA00022824"/>
    </source>
</evidence>
<evidence type="ECO:0000256" key="6">
    <source>
        <dbReference type="ARBA" id="ARBA00022723"/>
    </source>
</evidence>
<dbReference type="EMBL" id="CAJHJT010000001">
    <property type="protein sequence ID" value="CAD6992274.1"/>
    <property type="molecule type" value="Genomic_DNA"/>
</dbReference>
<feature type="domain" description="Fe2OG dioxygenase" evidence="14">
    <location>
        <begin position="565"/>
        <end position="670"/>
    </location>
</feature>
<dbReference type="Pfam" id="PF08336">
    <property type="entry name" value="P4Ha_N"/>
    <property type="match status" value="1"/>
</dbReference>
<evidence type="ECO:0000256" key="4">
    <source>
        <dbReference type="ARBA" id="ARBA00006511"/>
    </source>
</evidence>
<dbReference type="PROSITE" id="PS51471">
    <property type="entry name" value="FE2OG_OXY"/>
    <property type="match status" value="1"/>
</dbReference>
<keyword evidence="13" id="KW-0732">Signal</keyword>
<dbReference type="Gene3D" id="6.10.140.1460">
    <property type="match status" value="1"/>
</dbReference>
<comment type="function">
    <text evidence="2">Catalyzes the post-translational formation of 4-hydroxyproline in -Xaa-Pro-Gly- sequences in collagens and other proteins.</text>
</comment>
<dbReference type="InterPro" id="IPR005123">
    <property type="entry name" value="Oxoglu/Fe-dep_dioxygenase_dom"/>
</dbReference>
<comment type="similarity">
    <text evidence="4">Belongs to the P4HA family.</text>
</comment>
<protein>
    <recommendedName>
        <fullName evidence="5">procollagen-proline 4-dioxygenase</fullName>
        <ecNumber evidence="5">1.14.11.2</ecNumber>
    </recommendedName>
</protein>
<dbReference type="GO" id="GO:0005506">
    <property type="term" value="F:iron ion binding"/>
    <property type="evidence" value="ECO:0007669"/>
    <property type="project" value="InterPro"/>
</dbReference>
<evidence type="ECO:0000256" key="13">
    <source>
        <dbReference type="SAM" id="SignalP"/>
    </source>
</evidence>
<keyword evidence="10" id="KW-0560">Oxidoreductase</keyword>
<evidence type="ECO:0000256" key="12">
    <source>
        <dbReference type="ARBA" id="ARBA00023180"/>
    </source>
</evidence>
<dbReference type="OrthoDB" id="420380at2759"/>
<sequence length="693" mass="79439">MTWQFSISTIRTRKCGVEIFKIFHCALILLLIGLWTNECQAEYFSSTDSVQVLAVAEKDLLQWYQDFIAAQRADFSLYRNFIKQIKEEHEVATEDPESFFGNPINAFKLIKRTVVDWARITGYIQNHPRLQALNANLSELSEDVSFPGTDELRGAAKGLGRLQTMYNLSSIDLADGVINDINYGSELSIRECFEIGCNLFEAKEFPLALSWLQLVLKFMSFQGASNDTSTNDLESGELLEEDKILQGNGIDEGEVVAKQLDHEGDDENEYNYANEDQDEDGYYDEELDVDHYYDEEDLIYEKRYGVFAPLVLYDIDEFESNLAIQEELDDTFESSGLANNADMDFDSAVTDDENSGINFAENSSSNNLTRENDPAVQKILLETLEYLALASYELGQQEAVSAYIDEILKLSPEHFFKDLEIYMKHKKALNLKYSDNLSDLQRNHWYSNYTRLCQGKRVPQRELRKLKCTLDTQNQPLFVLAPLRKEILHTDPEIVMYHGLLTDTHIDDILDEAENGMQRSRVGGLTASLVRDVRVSQQAWLPYNSTTMKYIYRTVSAISGLDLTNAETMQVANYGIGGQYDPHYDYFVREDPNSQWIGNRIATHLFFTSDVEQGGYTVFPYLNVYAKPVKGSMIMWYNLHRSLDRDLRTLHAGCPVIKGTKRICNVWVHSGYQEFRRPCDVVRDNYKSSHFGA</sequence>
<evidence type="ECO:0000256" key="2">
    <source>
        <dbReference type="ARBA" id="ARBA00002035"/>
    </source>
</evidence>
<evidence type="ECO:0000256" key="10">
    <source>
        <dbReference type="ARBA" id="ARBA00023002"/>
    </source>
</evidence>
<comment type="cofactor">
    <cofactor evidence="1">
        <name>L-ascorbate</name>
        <dbReference type="ChEBI" id="CHEBI:38290"/>
    </cofactor>
</comment>